<dbReference type="InterPro" id="IPR050855">
    <property type="entry name" value="NDM-1-like"/>
</dbReference>
<reference evidence="2 3" key="1">
    <citation type="submission" date="2019-07" db="EMBL/GenBank/DDBJ databases">
        <title>Microbispora hainanensis DSM 45428.</title>
        <authorList>
            <person name="Thawai C."/>
        </authorList>
    </citation>
    <scope>NUCLEOTIDE SEQUENCE [LARGE SCALE GENOMIC DNA]</scope>
    <source>
        <strain evidence="2 3">DSM 45428</strain>
    </source>
</reference>
<dbReference type="PANTHER" id="PTHR42951">
    <property type="entry name" value="METALLO-BETA-LACTAMASE DOMAIN-CONTAINING"/>
    <property type="match status" value="1"/>
</dbReference>
<evidence type="ECO:0000313" key="3">
    <source>
        <dbReference type="Proteomes" id="UP000316541"/>
    </source>
</evidence>
<comment type="caution">
    <text evidence="2">The sequence shown here is derived from an EMBL/GenBank/DDBJ whole genome shotgun (WGS) entry which is preliminary data.</text>
</comment>
<accession>A0A544YMH1</accession>
<sequence length="325" mass="34181">MRGIVSVVERAGGAGLHGAGLHGAGLHEIGAGIFAWVQPDGTWWVNNAGAVAGDDGVLIVDTCATEARTRRFLGAVAEATGGAPVRMAVNTHQHGDHCYGNSLLPDDTVVFGHAAMREALLIDPIIDGCPPVWAPVPDWGQVTRRPPSVVFASELTVHVGAHRVELRHPGHAAHTPGDVVAWLPGERVLFAGDLLFNGLTPMVLMGSVEGALRSLDWLASFEPEHVVPGHGPLATAAELPEVLAVHERYYRFVLDTARAGRAKGLTPLAAAQEADLGEFAGWADAERLVLNLHRAYADAEGGEVDLLAAFGDAMTWHGGPLPTSV</sequence>
<dbReference type="Proteomes" id="UP000316541">
    <property type="component" value="Unassembled WGS sequence"/>
</dbReference>
<name>A0A544YMH1_9ACTN</name>
<dbReference type="SUPFAM" id="SSF56281">
    <property type="entry name" value="Metallo-hydrolase/oxidoreductase"/>
    <property type="match status" value="1"/>
</dbReference>
<feature type="domain" description="Metallo-beta-lactamase" evidence="1">
    <location>
        <begin position="45"/>
        <end position="230"/>
    </location>
</feature>
<dbReference type="EMBL" id="VIRM01000038">
    <property type="protein sequence ID" value="TQS17973.1"/>
    <property type="molecule type" value="Genomic_DNA"/>
</dbReference>
<keyword evidence="2" id="KW-0378">Hydrolase</keyword>
<dbReference type="Gene3D" id="3.60.15.10">
    <property type="entry name" value="Ribonuclease Z/Hydroxyacylglutathione hydrolase-like"/>
    <property type="match status" value="1"/>
</dbReference>
<dbReference type="GO" id="GO:0016787">
    <property type="term" value="F:hydrolase activity"/>
    <property type="evidence" value="ECO:0007669"/>
    <property type="project" value="UniProtKB-KW"/>
</dbReference>
<evidence type="ECO:0000259" key="1">
    <source>
        <dbReference type="SMART" id="SM00849"/>
    </source>
</evidence>
<dbReference type="PANTHER" id="PTHR42951:SF4">
    <property type="entry name" value="ACYL-COENZYME A THIOESTERASE MBLAC2"/>
    <property type="match status" value="1"/>
</dbReference>
<evidence type="ECO:0000313" key="2">
    <source>
        <dbReference type="EMBL" id="TQS17973.1"/>
    </source>
</evidence>
<dbReference type="Pfam" id="PF00753">
    <property type="entry name" value="Lactamase_B"/>
    <property type="match status" value="1"/>
</dbReference>
<proteinExistence type="predicted"/>
<dbReference type="InterPro" id="IPR001279">
    <property type="entry name" value="Metallo-B-lactamas"/>
</dbReference>
<dbReference type="AlphaFoldDB" id="A0A544YMH1"/>
<gene>
    <name evidence="2" type="ORF">FLX08_26860</name>
</gene>
<dbReference type="SMART" id="SM00849">
    <property type="entry name" value="Lactamase_B"/>
    <property type="match status" value="1"/>
</dbReference>
<organism evidence="2 3">
    <name type="scientific">Microbispora hainanensis</name>
    <dbReference type="NCBI Taxonomy" id="568844"/>
    <lineage>
        <taxon>Bacteria</taxon>
        <taxon>Bacillati</taxon>
        <taxon>Actinomycetota</taxon>
        <taxon>Actinomycetes</taxon>
        <taxon>Streptosporangiales</taxon>
        <taxon>Streptosporangiaceae</taxon>
        <taxon>Microbispora</taxon>
    </lineage>
</organism>
<dbReference type="CDD" id="cd16282">
    <property type="entry name" value="metallo-hydrolase-like_MBL-fold"/>
    <property type="match status" value="1"/>
</dbReference>
<protein>
    <submittedName>
        <fullName evidence="2">MBL fold metallo-hydrolase</fullName>
    </submittedName>
</protein>
<dbReference type="InterPro" id="IPR036866">
    <property type="entry name" value="RibonucZ/Hydroxyglut_hydro"/>
</dbReference>